<evidence type="ECO:0000256" key="3">
    <source>
        <dbReference type="ARBA" id="ARBA00022692"/>
    </source>
</evidence>
<reference evidence="8" key="1">
    <citation type="submission" date="2024-05" db="EMBL/GenBank/DDBJ databases">
        <title>Genome sequencing of novel strain.</title>
        <authorList>
            <person name="Ganbat D."/>
            <person name="Ganbat S."/>
            <person name="Lee S.-J."/>
        </authorList>
    </citation>
    <scope>NUCLEOTIDE SEQUENCE</scope>
    <source>
        <strain evidence="8">SMD15-11</strain>
    </source>
</reference>
<dbReference type="PANTHER" id="PTHR42920">
    <property type="entry name" value="OS03G0707200 PROTEIN-RELATED"/>
    <property type="match status" value="1"/>
</dbReference>
<dbReference type="InterPro" id="IPR037185">
    <property type="entry name" value="EmrE-like"/>
</dbReference>
<evidence type="ECO:0000256" key="2">
    <source>
        <dbReference type="ARBA" id="ARBA00022475"/>
    </source>
</evidence>
<dbReference type="KEGG" id="tcd:AAIA72_09720"/>
<name>A0AB39UTF3_9GAMM</name>
<evidence type="ECO:0000256" key="5">
    <source>
        <dbReference type="ARBA" id="ARBA00023136"/>
    </source>
</evidence>
<dbReference type="RefSeq" id="WP_369600125.1">
    <property type="nucleotide sequence ID" value="NZ_CP154858.1"/>
</dbReference>
<accession>A0AB39UTF3</accession>
<evidence type="ECO:0000256" key="4">
    <source>
        <dbReference type="ARBA" id="ARBA00022989"/>
    </source>
</evidence>
<dbReference type="PANTHER" id="PTHR42920:SF5">
    <property type="entry name" value="EAMA DOMAIN-CONTAINING PROTEIN"/>
    <property type="match status" value="1"/>
</dbReference>
<proteinExistence type="predicted"/>
<organism evidence="8">
    <name type="scientific">Thermohahella caldifontis</name>
    <dbReference type="NCBI Taxonomy" id="3142973"/>
    <lineage>
        <taxon>Bacteria</taxon>
        <taxon>Pseudomonadati</taxon>
        <taxon>Pseudomonadota</taxon>
        <taxon>Gammaproteobacteria</taxon>
        <taxon>Oceanospirillales</taxon>
        <taxon>Hahellaceae</taxon>
        <taxon>Thermohahella</taxon>
    </lineage>
</organism>
<evidence type="ECO:0000256" key="6">
    <source>
        <dbReference type="SAM" id="Phobius"/>
    </source>
</evidence>
<dbReference type="GO" id="GO:0005886">
    <property type="term" value="C:plasma membrane"/>
    <property type="evidence" value="ECO:0007669"/>
    <property type="project" value="UniProtKB-SubCell"/>
</dbReference>
<comment type="subcellular location">
    <subcellularLocation>
        <location evidence="1">Cell membrane</location>
        <topology evidence="1">Multi-pass membrane protein</topology>
    </subcellularLocation>
</comment>
<evidence type="ECO:0000256" key="1">
    <source>
        <dbReference type="ARBA" id="ARBA00004651"/>
    </source>
</evidence>
<feature type="transmembrane region" description="Helical" evidence="6">
    <location>
        <begin position="125"/>
        <end position="142"/>
    </location>
</feature>
<feature type="transmembrane region" description="Helical" evidence="6">
    <location>
        <begin position="39"/>
        <end position="58"/>
    </location>
</feature>
<feature type="transmembrane region" description="Helical" evidence="6">
    <location>
        <begin position="242"/>
        <end position="261"/>
    </location>
</feature>
<evidence type="ECO:0000313" key="8">
    <source>
        <dbReference type="EMBL" id="XDT71086.1"/>
    </source>
</evidence>
<keyword evidence="4 6" id="KW-1133">Transmembrane helix</keyword>
<feature type="transmembrane region" description="Helical" evidence="6">
    <location>
        <begin position="212"/>
        <end position="233"/>
    </location>
</feature>
<feature type="transmembrane region" description="Helical" evidence="6">
    <location>
        <begin position="154"/>
        <end position="174"/>
    </location>
</feature>
<dbReference type="EMBL" id="CP154858">
    <property type="protein sequence ID" value="XDT71086.1"/>
    <property type="molecule type" value="Genomic_DNA"/>
</dbReference>
<feature type="transmembrane region" description="Helical" evidence="6">
    <location>
        <begin position="100"/>
        <end position="118"/>
    </location>
</feature>
<keyword evidence="5 6" id="KW-0472">Membrane</keyword>
<keyword evidence="2" id="KW-1003">Cell membrane</keyword>
<dbReference type="InterPro" id="IPR051258">
    <property type="entry name" value="Diverse_Substrate_Transporter"/>
</dbReference>
<feature type="domain" description="EamA" evidence="7">
    <location>
        <begin position="9"/>
        <end position="141"/>
    </location>
</feature>
<feature type="transmembrane region" description="Helical" evidence="6">
    <location>
        <begin position="70"/>
        <end position="88"/>
    </location>
</feature>
<gene>
    <name evidence="8" type="ORF">AAIA72_09720</name>
</gene>
<dbReference type="Pfam" id="PF00892">
    <property type="entry name" value="EamA"/>
    <property type="match status" value="2"/>
</dbReference>
<dbReference type="Gene3D" id="1.10.3730.20">
    <property type="match status" value="1"/>
</dbReference>
<sequence>MKSNQLFSEALLLLAALIWGFAFVAQIVGMEHVGPYTFNLARFIMGGLALLPIVHVLSRRMPHPPVEIRVLPASLLAGTVLFIASSLQQIGLQYTTAGKAGFITGLYIVLIPFFGLFFRQHTHRYTWIGAGLALWGLYLLTIEGPFELSWGDTLELIGALFWAAHVMVIGWLAPRTDALRLAAGQFLVAGLLSGVAAFWVETPRVTDLLAGWAPILYGGLGSVAIAFTLQVIAQKHVPASHAAILMSLEAAFAALGGWLMLDETLSVRGLIGCALMLAGMVCSQLRPRTTVPVASETSAL</sequence>
<dbReference type="InterPro" id="IPR000620">
    <property type="entry name" value="EamA_dom"/>
</dbReference>
<feature type="transmembrane region" description="Helical" evidence="6">
    <location>
        <begin position="181"/>
        <end position="200"/>
    </location>
</feature>
<evidence type="ECO:0000259" key="7">
    <source>
        <dbReference type="Pfam" id="PF00892"/>
    </source>
</evidence>
<dbReference type="SUPFAM" id="SSF103481">
    <property type="entry name" value="Multidrug resistance efflux transporter EmrE"/>
    <property type="match status" value="2"/>
</dbReference>
<keyword evidence="3 6" id="KW-0812">Transmembrane</keyword>
<feature type="transmembrane region" description="Helical" evidence="6">
    <location>
        <begin position="267"/>
        <end position="285"/>
    </location>
</feature>
<dbReference type="AlphaFoldDB" id="A0AB39UTF3"/>
<protein>
    <submittedName>
        <fullName evidence="8">DMT family transporter</fullName>
    </submittedName>
</protein>
<feature type="domain" description="EamA" evidence="7">
    <location>
        <begin position="150"/>
        <end position="282"/>
    </location>
</feature>